<evidence type="ECO:0000313" key="3">
    <source>
        <dbReference type="Proteomes" id="UP000460221"/>
    </source>
</evidence>
<organism evidence="2 3">
    <name type="scientific">Nakamurella alba</name>
    <dbReference type="NCBI Taxonomy" id="2665158"/>
    <lineage>
        <taxon>Bacteria</taxon>
        <taxon>Bacillati</taxon>
        <taxon>Actinomycetota</taxon>
        <taxon>Actinomycetes</taxon>
        <taxon>Nakamurellales</taxon>
        <taxon>Nakamurellaceae</taxon>
        <taxon>Nakamurella</taxon>
    </lineage>
</organism>
<dbReference type="EMBL" id="WLYK01000011">
    <property type="protein sequence ID" value="MTD16855.1"/>
    <property type="molecule type" value="Genomic_DNA"/>
</dbReference>
<dbReference type="Proteomes" id="UP000460221">
    <property type="component" value="Unassembled WGS sequence"/>
</dbReference>
<evidence type="ECO:0000259" key="1">
    <source>
        <dbReference type="Pfam" id="PF08924"/>
    </source>
</evidence>
<keyword evidence="3" id="KW-1185">Reference proteome</keyword>
<feature type="domain" description="Rv2525c-like glycoside hydrolase-like" evidence="1">
    <location>
        <begin position="125"/>
        <end position="253"/>
    </location>
</feature>
<protein>
    <submittedName>
        <fullName evidence="2">DUF1906 domain-containing protein</fullName>
    </submittedName>
</protein>
<dbReference type="AlphaFoldDB" id="A0A7K1FRT8"/>
<dbReference type="Gene3D" id="3.20.20.80">
    <property type="entry name" value="Glycosidases"/>
    <property type="match status" value="1"/>
</dbReference>
<comment type="caution">
    <text evidence="2">The sequence shown here is derived from an EMBL/GenBank/DDBJ whole genome shotgun (WGS) entry which is preliminary data.</text>
</comment>
<dbReference type="InterPro" id="IPR015020">
    <property type="entry name" value="Rv2525c-like_Glyco_Hydro-like"/>
</dbReference>
<proteinExistence type="predicted"/>
<accession>A0A7K1FRT8</accession>
<reference evidence="2 3" key="1">
    <citation type="submission" date="2019-11" db="EMBL/GenBank/DDBJ databases">
        <authorList>
            <person name="Jiang L.-Q."/>
        </authorList>
    </citation>
    <scope>NUCLEOTIDE SEQUENCE [LARGE SCALE GENOMIC DNA]</scope>
    <source>
        <strain evidence="2 3">YIM 132087</strain>
    </source>
</reference>
<dbReference type="Pfam" id="PF08924">
    <property type="entry name" value="Rv2525c_GlyHyd-like"/>
    <property type="match status" value="1"/>
</dbReference>
<sequence length="643" mass="64667">MGTRRSAGTGPCRARSAPTYQGFSLRLSRSLAPALILALAASALLAVSSASTAAAYPVPTAVVTTVPAGAKSFDNISADSESVLRCLQTHAFTHDVVDVNTGADDKVRAGWEDEYSTALGLGYSVSLFQGYLTSAWKTPARGTTRANAVVGAAKAQGYPAGATIFLNVEDTKIAGQTSVQNRATIIQWIRNWTKVVAAAGYKPGLYIGVPQALTAADIANVGAQVFWRSASSSAPQAAQGFVIQQSAAQFDITLCGTRIDVDTTSTDNRGNNLTGAVRPRPGVAGMYGVIPTARFYDSGVQLAPGATATVKVLGRGTVPTSGVSAVAVNTSAIGATSTGYLTVYPAGTARPSISSMQVPAGRTVSNLSITRPGSGGAVNVYNGTGSAVRVVLDVQGYYVGGATAHPGAFTPIAPGRFLDSGATVAPGTAVTVKMAGRGGIPATGAGTVAINLTAVSPASSGYLTVYPTGSNRPAASSMQFGAGQSRSALSLVRTGTDGSITVFNGSAGAVRIIVDGQGWYRAGAGTRVGSFTPIAPVRFLDTGTSLTAGASVTVRIAGRGGVPATGASVAAVNVTAVNPGVTGYLTVYPAGTSRPATSTMQFWSGASSAGQILVPIGANGSVTLFNGSGGTVRVVLDVQGYSR</sequence>
<dbReference type="SUPFAM" id="SSF51445">
    <property type="entry name" value="(Trans)glycosidases"/>
    <property type="match status" value="1"/>
</dbReference>
<name>A0A7K1FRT8_9ACTN</name>
<gene>
    <name evidence="2" type="ORF">GIS00_23250</name>
</gene>
<dbReference type="InterPro" id="IPR017853">
    <property type="entry name" value="GH"/>
</dbReference>
<evidence type="ECO:0000313" key="2">
    <source>
        <dbReference type="EMBL" id="MTD16855.1"/>
    </source>
</evidence>